<name>A0A150GFQ1_GONPE</name>
<feature type="region of interest" description="Disordered" evidence="1">
    <location>
        <begin position="44"/>
        <end position="83"/>
    </location>
</feature>
<comment type="caution">
    <text evidence="2">The sequence shown here is derived from an EMBL/GenBank/DDBJ whole genome shotgun (WGS) entry which is preliminary data.</text>
</comment>
<organism evidence="2 3">
    <name type="scientific">Gonium pectorale</name>
    <name type="common">Green alga</name>
    <dbReference type="NCBI Taxonomy" id="33097"/>
    <lineage>
        <taxon>Eukaryota</taxon>
        <taxon>Viridiplantae</taxon>
        <taxon>Chlorophyta</taxon>
        <taxon>core chlorophytes</taxon>
        <taxon>Chlorophyceae</taxon>
        <taxon>CS clade</taxon>
        <taxon>Chlamydomonadales</taxon>
        <taxon>Volvocaceae</taxon>
        <taxon>Gonium</taxon>
    </lineage>
</organism>
<gene>
    <name evidence="2" type="ORF">GPECTOR_26g571</name>
</gene>
<sequence>MAAGSDAVLSPRGLWERSDDATAAGTAPLEAELTVPSHGGLLRLGGGVGLGAAPLQRGGAGVALPRNPPPPPQQQQLPGLFSSHLESDLERLLLAKLQQLQRDQGGPEDLLASRDPPRSWQHSQLGSRGVASGGGCGGRAGRPTTAPAPAGGGYSKRPRDRRREGYDLDIPIDAEELQGPIRLEFRHRVVPAEQEDEEEVEEEEEAGALARSGPPPQHGGSGRALRQAQGQVHERRPEQQGPSASLLERRLEQLSAEMAEMQKLVGLMKARRRREGEAEDKGDERPRSPLPGGGGGQRTSPQLEAVMQAVLLEPMGPVEQ</sequence>
<protein>
    <submittedName>
        <fullName evidence="2">Uncharacterized protein</fullName>
    </submittedName>
</protein>
<reference evidence="3" key="1">
    <citation type="journal article" date="2016" name="Nat. Commun.">
        <title>The Gonium pectorale genome demonstrates co-option of cell cycle regulation during the evolution of multicellularity.</title>
        <authorList>
            <person name="Hanschen E.R."/>
            <person name="Marriage T.N."/>
            <person name="Ferris P.J."/>
            <person name="Hamaji T."/>
            <person name="Toyoda A."/>
            <person name="Fujiyama A."/>
            <person name="Neme R."/>
            <person name="Noguchi H."/>
            <person name="Minakuchi Y."/>
            <person name="Suzuki M."/>
            <person name="Kawai-Toyooka H."/>
            <person name="Smith D.R."/>
            <person name="Sparks H."/>
            <person name="Anderson J."/>
            <person name="Bakaric R."/>
            <person name="Luria V."/>
            <person name="Karger A."/>
            <person name="Kirschner M.W."/>
            <person name="Durand P.M."/>
            <person name="Michod R.E."/>
            <person name="Nozaki H."/>
            <person name="Olson B.J."/>
        </authorList>
    </citation>
    <scope>NUCLEOTIDE SEQUENCE [LARGE SCALE GENOMIC DNA]</scope>
    <source>
        <strain evidence="3">NIES-2863</strain>
    </source>
</reference>
<feature type="compositionally biased region" description="Acidic residues" evidence="1">
    <location>
        <begin position="193"/>
        <end position="206"/>
    </location>
</feature>
<keyword evidence="3" id="KW-1185">Reference proteome</keyword>
<proteinExistence type="predicted"/>
<feature type="region of interest" description="Disordered" evidence="1">
    <location>
        <begin position="98"/>
        <end position="252"/>
    </location>
</feature>
<feature type="compositionally biased region" description="Gly residues" evidence="1">
    <location>
        <begin position="131"/>
        <end position="140"/>
    </location>
</feature>
<dbReference type="EMBL" id="LSYV01000027">
    <property type="protein sequence ID" value="KXZ48668.1"/>
    <property type="molecule type" value="Genomic_DNA"/>
</dbReference>
<feature type="region of interest" description="Disordered" evidence="1">
    <location>
        <begin position="265"/>
        <end position="305"/>
    </location>
</feature>
<feature type="region of interest" description="Disordered" evidence="1">
    <location>
        <begin position="1"/>
        <end position="27"/>
    </location>
</feature>
<evidence type="ECO:0000313" key="3">
    <source>
        <dbReference type="Proteomes" id="UP000075714"/>
    </source>
</evidence>
<dbReference type="Proteomes" id="UP000075714">
    <property type="component" value="Unassembled WGS sequence"/>
</dbReference>
<evidence type="ECO:0000313" key="2">
    <source>
        <dbReference type="EMBL" id="KXZ48668.1"/>
    </source>
</evidence>
<accession>A0A150GFQ1</accession>
<dbReference type="AlphaFoldDB" id="A0A150GFQ1"/>
<evidence type="ECO:0000256" key="1">
    <source>
        <dbReference type="SAM" id="MobiDB-lite"/>
    </source>
</evidence>